<evidence type="ECO:0000313" key="1">
    <source>
        <dbReference type="EMBL" id="MBH9580068.1"/>
    </source>
</evidence>
<evidence type="ECO:0008006" key="3">
    <source>
        <dbReference type="Google" id="ProtNLM"/>
    </source>
</evidence>
<protein>
    <recommendedName>
        <fullName evidence="3">Phage protein</fullName>
    </recommendedName>
</protein>
<keyword evidence="2" id="KW-1185">Reference proteome</keyword>
<sequence>MEKEKRKKYHIENKSLQESEYEWRERYEEIMSNFHEYGYITAKETLSTYRYYQEQASKYYDEVQNEFIEDCKKYGINEPFE</sequence>
<reference evidence="1 2" key="1">
    <citation type="submission" date="2020-12" db="EMBL/GenBank/DDBJ databases">
        <title>Genomic analysis of Staphylococcus felis from a cat with skin infection.</title>
        <authorList>
            <person name="Aslantas O."/>
            <person name="Keskin O."/>
            <person name="Buyukaltay K."/>
            <person name="Gullu Yucetepe A."/>
        </authorList>
    </citation>
    <scope>NUCLEOTIDE SEQUENCE [LARGE SCALE GENOMIC DNA]</scope>
    <source>
        <strain evidence="1 2">HARRANVET</strain>
    </source>
</reference>
<organism evidence="1 2">
    <name type="scientific">Staphylococcus felis</name>
    <dbReference type="NCBI Taxonomy" id="46127"/>
    <lineage>
        <taxon>Bacteria</taxon>
        <taxon>Bacillati</taxon>
        <taxon>Bacillota</taxon>
        <taxon>Bacilli</taxon>
        <taxon>Bacillales</taxon>
        <taxon>Staphylococcaceae</taxon>
        <taxon>Staphylococcus</taxon>
    </lineage>
</organism>
<name>A0ABS0QN18_9STAP</name>
<gene>
    <name evidence="1" type="ORF">I9026_01615</name>
</gene>
<dbReference type="Proteomes" id="UP000597038">
    <property type="component" value="Unassembled WGS sequence"/>
</dbReference>
<comment type="caution">
    <text evidence="1">The sequence shown here is derived from an EMBL/GenBank/DDBJ whole genome shotgun (WGS) entry which is preliminary data.</text>
</comment>
<proteinExistence type="predicted"/>
<dbReference type="EMBL" id="JAEDAQ010000002">
    <property type="protein sequence ID" value="MBH9580068.1"/>
    <property type="molecule type" value="Genomic_DNA"/>
</dbReference>
<dbReference type="RefSeq" id="WP_198092482.1">
    <property type="nucleotide sequence ID" value="NZ_JAEDAQ010000002.1"/>
</dbReference>
<evidence type="ECO:0000313" key="2">
    <source>
        <dbReference type="Proteomes" id="UP000597038"/>
    </source>
</evidence>
<accession>A0ABS0QN18</accession>